<comment type="similarity">
    <text evidence="2">Belongs to the tetraspanin (TM4SF) family.</text>
</comment>
<dbReference type="GO" id="GO:0009734">
    <property type="term" value="P:auxin-activated signaling pathway"/>
    <property type="evidence" value="ECO:0007669"/>
    <property type="project" value="InterPro"/>
</dbReference>
<dbReference type="Gramene" id="OGLUM12G08730.1">
    <property type="protein sequence ID" value="OGLUM12G08730.1"/>
    <property type="gene ID" value="OGLUM12G08730"/>
</dbReference>
<protein>
    <recommendedName>
        <fullName evidence="9">Tetraspanin</fullName>
    </recommendedName>
</protein>
<evidence type="ECO:0000256" key="1">
    <source>
        <dbReference type="ARBA" id="ARBA00004141"/>
    </source>
</evidence>
<dbReference type="STRING" id="40148.A0A0E0BQY0"/>
<dbReference type="InterPro" id="IPR018499">
    <property type="entry name" value="Tetraspanin/Peripherin"/>
</dbReference>
<dbReference type="GO" id="GO:0016020">
    <property type="term" value="C:membrane"/>
    <property type="evidence" value="ECO:0007669"/>
    <property type="project" value="UniProtKB-SubCell"/>
</dbReference>
<evidence type="ECO:0000256" key="5">
    <source>
        <dbReference type="ARBA" id="ARBA00023136"/>
    </source>
</evidence>
<comment type="subcellular location">
    <subcellularLocation>
        <location evidence="1">Membrane</location>
        <topology evidence="1">Multi-pass membrane protein</topology>
    </subcellularLocation>
</comment>
<feature type="transmembrane region" description="Helical" evidence="6">
    <location>
        <begin position="273"/>
        <end position="294"/>
    </location>
</feature>
<keyword evidence="5 6" id="KW-0472">Membrane</keyword>
<reference evidence="7" key="2">
    <citation type="submission" date="2018-05" db="EMBL/GenBank/DDBJ databases">
        <title>OgluRS3 (Oryza glumaepatula Reference Sequence Version 3).</title>
        <authorList>
            <person name="Zhang J."/>
            <person name="Kudrna D."/>
            <person name="Lee S."/>
            <person name="Talag J."/>
            <person name="Welchert J."/>
            <person name="Wing R.A."/>
        </authorList>
    </citation>
    <scope>NUCLEOTIDE SEQUENCE [LARGE SCALE GENOMIC DNA]</scope>
</reference>
<feature type="transmembrane region" description="Helical" evidence="6">
    <location>
        <begin position="92"/>
        <end position="115"/>
    </location>
</feature>
<dbReference type="HOGENOM" id="CLU_066970_0_0_1"/>
<feature type="transmembrane region" description="Helical" evidence="6">
    <location>
        <begin position="58"/>
        <end position="80"/>
    </location>
</feature>
<organism evidence="7">
    <name type="scientific">Oryza glumipatula</name>
    <dbReference type="NCBI Taxonomy" id="40148"/>
    <lineage>
        <taxon>Eukaryota</taxon>
        <taxon>Viridiplantae</taxon>
        <taxon>Streptophyta</taxon>
        <taxon>Embryophyta</taxon>
        <taxon>Tracheophyta</taxon>
        <taxon>Spermatophyta</taxon>
        <taxon>Magnoliopsida</taxon>
        <taxon>Liliopsida</taxon>
        <taxon>Poales</taxon>
        <taxon>Poaceae</taxon>
        <taxon>BOP clade</taxon>
        <taxon>Oryzoideae</taxon>
        <taxon>Oryzeae</taxon>
        <taxon>Oryzinae</taxon>
        <taxon>Oryza</taxon>
    </lineage>
</organism>
<evidence type="ECO:0000256" key="4">
    <source>
        <dbReference type="ARBA" id="ARBA00022989"/>
    </source>
</evidence>
<evidence type="ECO:0008006" key="9">
    <source>
        <dbReference type="Google" id="ProtNLM"/>
    </source>
</evidence>
<name>A0A0E0BQY0_9ORYZ</name>
<evidence type="ECO:0000256" key="3">
    <source>
        <dbReference type="ARBA" id="ARBA00022692"/>
    </source>
</evidence>
<evidence type="ECO:0000313" key="8">
    <source>
        <dbReference type="Proteomes" id="UP000026961"/>
    </source>
</evidence>
<dbReference type="PANTHER" id="PTHR32191">
    <property type="entry name" value="TETRASPANIN-8-RELATED"/>
    <property type="match status" value="1"/>
</dbReference>
<evidence type="ECO:0000256" key="2">
    <source>
        <dbReference type="ARBA" id="ARBA00006840"/>
    </source>
</evidence>
<feature type="transmembrane region" description="Helical" evidence="6">
    <location>
        <begin position="21"/>
        <end position="46"/>
    </location>
</feature>
<reference evidence="7" key="1">
    <citation type="submission" date="2015-04" db="UniProtKB">
        <authorList>
            <consortium name="EnsemblPlants"/>
        </authorList>
    </citation>
    <scope>IDENTIFICATION</scope>
</reference>
<dbReference type="Pfam" id="PF00335">
    <property type="entry name" value="Tetraspanin"/>
    <property type="match status" value="1"/>
</dbReference>
<evidence type="ECO:0000313" key="7">
    <source>
        <dbReference type="EnsemblPlants" id="OGLUM12G08730.1"/>
    </source>
</evidence>
<keyword evidence="8" id="KW-1185">Reference proteome</keyword>
<dbReference type="EnsemblPlants" id="OGLUM12G08730.1">
    <property type="protein sequence ID" value="OGLUM12G08730.1"/>
    <property type="gene ID" value="OGLUM12G08730"/>
</dbReference>
<proteinExistence type="inferred from homology"/>
<evidence type="ECO:0000256" key="6">
    <source>
        <dbReference type="SAM" id="Phobius"/>
    </source>
</evidence>
<keyword evidence="4 6" id="KW-1133">Transmembrane helix</keyword>
<dbReference type="InterPro" id="IPR044991">
    <property type="entry name" value="TET_plant"/>
</dbReference>
<keyword evidence="3 6" id="KW-0812">Transmembrane</keyword>
<dbReference type="Proteomes" id="UP000026961">
    <property type="component" value="Chromosome 12"/>
</dbReference>
<sequence length="311" mass="33953">MPLLGVREFRQFVRMTPERRAEYLVGMAGVLTLVTSIVLLLSGSTYGYSPKVCTGRGVFFSPTIALGLLLMAAFICGMCGQRYGGDECLFGCYLLGLLIAFPLLLAFIIFGYVAVGGIDLGGVSVRDYNLEEYSGWLRGRVADLHYWETTSACLHDGNVCSGMTRLVRDPDTGIFVPELSPYERWLKEHGIKKGVHVMSPIESGCCKPPSSCGFTYVNGTTWISTPAAAGAPAAAANVDCSRWSNNQQTLCFQCDSCKAGFLDDIKKAWSFDALYPILALIGAFLSCFAGVKYWRPRLDTGYSLIRERAVA</sequence>
<dbReference type="AlphaFoldDB" id="A0A0E0BQY0"/>
<accession>A0A0E0BQY0</accession>
<dbReference type="eggNOG" id="ENOG502QU76">
    <property type="taxonomic scope" value="Eukaryota"/>
</dbReference>